<sequence length="134" mass="14095">MDAAGMIRNGRAVALRYMKATGTTVTLGRNTGALDPETFDPILTTVYSGPGRVQTNEAVEREVEVGGGTVVVQRYAVHIPVGDFTPAINDVVTVTASALDANLVGRQFTVRSLLHKSAATAYRLGVEDTNGFGA</sequence>
<dbReference type="EMBL" id="BMDG01000004">
    <property type="protein sequence ID" value="GGI07012.1"/>
    <property type="molecule type" value="Genomic_DNA"/>
</dbReference>
<proteinExistence type="predicted"/>
<dbReference type="Proteomes" id="UP000632535">
    <property type="component" value="Unassembled WGS sequence"/>
</dbReference>
<dbReference type="InterPro" id="IPR046075">
    <property type="entry name" value="DUF6093"/>
</dbReference>
<dbReference type="Pfam" id="PF19586">
    <property type="entry name" value="DUF6093"/>
    <property type="match status" value="1"/>
</dbReference>
<keyword evidence="2" id="KW-1185">Reference proteome</keyword>
<protein>
    <submittedName>
        <fullName evidence="1">Uncharacterized protein</fullName>
    </submittedName>
</protein>
<reference evidence="2" key="1">
    <citation type="journal article" date="2019" name="Int. J. Syst. Evol. Microbiol.">
        <title>The Global Catalogue of Microorganisms (GCM) 10K type strain sequencing project: providing services to taxonomists for standard genome sequencing and annotation.</title>
        <authorList>
            <consortium name="The Broad Institute Genomics Platform"/>
            <consortium name="The Broad Institute Genome Sequencing Center for Infectious Disease"/>
            <person name="Wu L."/>
            <person name="Ma J."/>
        </authorList>
    </citation>
    <scope>NUCLEOTIDE SEQUENCE [LARGE SCALE GENOMIC DNA]</scope>
    <source>
        <strain evidence="2">CCM 8653</strain>
    </source>
</reference>
<dbReference type="RefSeq" id="WP_188522953.1">
    <property type="nucleotide sequence ID" value="NZ_BMDG01000004.1"/>
</dbReference>
<evidence type="ECO:0000313" key="2">
    <source>
        <dbReference type="Proteomes" id="UP000632535"/>
    </source>
</evidence>
<gene>
    <name evidence="1" type="ORF">GCM10007368_14030</name>
</gene>
<accession>A0ABQ2B5T9</accession>
<evidence type="ECO:0000313" key="1">
    <source>
        <dbReference type="EMBL" id="GGI07012.1"/>
    </source>
</evidence>
<organism evidence="1 2">
    <name type="scientific">Isoptericola cucumis</name>
    <dbReference type="NCBI Taxonomy" id="1776856"/>
    <lineage>
        <taxon>Bacteria</taxon>
        <taxon>Bacillati</taxon>
        <taxon>Actinomycetota</taxon>
        <taxon>Actinomycetes</taxon>
        <taxon>Micrococcales</taxon>
        <taxon>Promicromonosporaceae</taxon>
        <taxon>Isoptericola</taxon>
    </lineage>
</organism>
<name>A0ABQ2B5T9_9MICO</name>
<comment type="caution">
    <text evidence="1">The sequence shown here is derived from an EMBL/GenBank/DDBJ whole genome shotgun (WGS) entry which is preliminary data.</text>
</comment>